<dbReference type="STRING" id="30611.ENSOGAP00000022419"/>
<dbReference type="PANTHER" id="PTHR11876:SF28">
    <property type="entry name" value="ALPHA-DEFENSIN 1"/>
    <property type="match status" value="1"/>
</dbReference>
<dbReference type="SMART" id="SM01418">
    <property type="entry name" value="Defensin_propep"/>
    <property type="match status" value="1"/>
</dbReference>
<keyword evidence="5" id="KW-0211">Defensin</keyword>
<keyword evidence="10" id="KW-1185">Reference proteome</keyword>
<dbReference type="GO" id="GO:0019731">
    <property type="term" value="P:antibacterial humoral response"/>
    <property type="evidence" value="ECO:0007669"/>
    <property type="project" value="TreeGrafter"/>
</dbReference>
<dbReference type="PIRSF" id="PIRSF001875">
    <property type="entry name" value="Alpha-defensin"/>
    <property type="match status" value="1"/>
</dbReference>
<dbReference type="GO" id="GO:0031640">
    <property type="term" value="P:killing of cells of another organism"/>
    <property type="evidence" value="ECO:0007669"/>
    <property type="project" value="UniProtKB-KW"/>
</dbReference>
<keyword evidence="2" id="KW-0929">Antimicrobial</keyword>
<feature type="domain" description="Alpha-defensin N-terminal" evidence="8">
    <location>
        <begin position="1"/>
        <end position="51"/>
    </location>
</feature>
<organism evidence="9 10">
    <name type="scientific">Otolemur garnettii</name>
    <name type="common">Small-eared galago</name>
    <name type="synonym">Garnett's greater bushbaby</name>
    <dbReference type="NCBI Taxonomy" id="30611"/>
    <lineage>
        <taxon>Eukaryota</taxon>
        <taxon>Metazoa</taxon>
        <taxon>Chordata</taxon>
        <taxon>Craniata</taxon>
        <taxon>Vertebrata</taxon>
        <taxon>Euteleostomi</taxon>
        <taxon>Mammalia</taxon>
        <taxon>Eutheria</taxon>
        <taxon>Euarchontoglires</taxon>
        <taxon>Primates</taxon>
        <taxon>Strepsirrhini</taxon>
        <taxon>Lorisiformes</taxon>
        <taxon>Galagidae</taxon>
        <taxon>Otolemur</taxon>
    </lineage>
</organism>
<evidence type="ECO:0000256" key="4">
    <source>
        <dbReference type="ARBA" id="ARBA00022729"/>
    </source>
</evidence>
<keyword evidence="6" id="KW-0044">Antibiotic</keyword>
<dbReference type="HOGENOM" id="CLU_160803_0_0_1"/>
<evidence type="ECO:0000313" key="9">
    <source>
        <dbReference type="Ensembl" id="ENSOGAP00000022419.1"/>
    </source>
</evidence>
<protein>
    <recommendedName>
        <fullName evidence="8">Alpha-defensin N-terminal domain-containing protein</fullName>
    </recommendedName>
</protein>
<dbReference type="Pfam" id="PF00879">
    <property type="entry name" value="Defensin_propep"/>
    <property type="match status" value="1"/>
</dbReference>
<dbReference type="InterPro" id="IPR016327">
    <property type="entry name" value="Alpha-defensin"/>
</dbReference>
<dbReference type="GO" id="GO:0071222">
    <property type="term" value="P:cellular response to lipopolysaccharide"/>
    <property type="evidence" value="ECO:0007669"/>
    <property type="project" value="TreeGrafter"/>
</dbReference>
<evidence type="ECO:0000256" key="3">
    <source>
        <dbReference type="ARBA" id="ARBA00022577"/>
    </source>
</evidence>
<reference evidence="10" key="1">
    <citation type="submission" date="2011-03" db="EMBL/GenBank/DDBJ databases">
        <title>Version 3 of the genome sequence of Otolemur garnettii (Bushbaby).</title>
        <authorList>
            <consortium name="The Broad Institute Genome Sequencing Platform"/>
            <person name="Di Palma F."/>
            <person name="Johnson J."/>
            <person name="Lander E.S."/>
            <person name="Lindblad-Toh K."/>
            <person name="Jaffe D.B."/>
            <person name="Gnerre S."/>
            <person name="MacCallum I."/>
            <person name="Przybylski D."/>
            <person name="Ribeiro F.J."/>
            <person name="Burton J.N."/>
            <person name="Walker B.J."/>
            <person name="Sharpe T."/>
            <person name="Hall G."/>
        </authorList>
    </citation>
    <scope>NUCLEOTIDE SEQUENCE [LARGE SCALE GENOMIC DNA]</scope>
</reference>
<keyword evidence="3" id="KW-0295">Fungicide</keyword>
<dbReference type="GO" id="GO:0050832">
    <property type="term" value="P:defense response to fungus"/>
    <property type="evidence" value="ECO:0007669"/>
    <property type="project" value="UniProtKB-KW"/>
</dbReference>
<evidence type="ECO:0000256" key="6">
    <source>
        <dbReference type="ARBA" id="ARBA00023022"/>
    </source>
</evidence>
<dbReference type="InParanoid" id="H0Y226"/>
<dbReference type="PANTHER" id="PTHR11876">
    <property type="entry name" value="ALPHA-DEFENSIN 1"/>
    <property type="match status" value="1"/>
</dbReference>
<dbReference type="Proteomes" id="UP000005225">
    <property type="component" value="Unassembled WGS sequence"/>
</dbReference>
<dbReference type="GO" id="GO:0005615">
    <property type="term" value="C:extracellular space"/>
    <property type="evidence" value="ECO:0007669"/>
    <property type="project" value="InterPro"/>
</dbReference>
<feature type="signal peptide" evidence="7">
    <location>
        <begin position="1"/>
        <end position="19"/>
    </location>
</feature>
<dbReference type="InterPro" id="IPR002366">
    <property type="entry name" value="Alpha-defensin_N"/>
</dbReference>
<dbReference type="GO" id="GO:0051673">
    <property type="term" value="P:disruption of plasma membrane integrity in another organism"/>
    <property type="evidence" value="ECO:0007669"/>
    <property type="project" value="TreeGrafter"/>
</dbReference>
<evidence type="ECO:0000256" key="2">
    <source>
        <dbReference type="ARBA" id="ARBA00022529"/>
    </source>
</evidence>
<dbReference type="EMBL" id="AAQR03188278">
    <property type="status" value="NOT_ANNOTATED_CDS"/>
    <property type="molecule type" value="Genomic_DNA"/>
</dbReference>
<reference evidence="9" key="2">
    <citation type="submission" date="2025-08" db="UniProtKB">
        <authorList>
            <consortium name="Ensembl"/>
        </authorList>
    </citation>
    <scope>IDENTIFICATION</scope>
</reference>
<comment type="similarity">
    <text evidence="1">Belongs to the alpha-defensin family.</text>
</comment>
<evidence type="ECO:0000256" key="7">
    <source>
        <dbReference type="SAM" id="SignalP"/>
    </source>
</evidence>
<accession>H0Y226</accession>
<proteinExistence type="inferred from homology"/>
<dbReference type="GO" id="GO:0061844">
    <property type="term" value="P:antimicrobial humoral immune response mediated by antimicrobial peptide"/>
    <property type="evidence" value="ECO:0007669"/>
    <property type="project" value="TreeGrafter"/>
</dbReference>
<dbReference type="AlphaFoldDB" id="H0Y226"/>
<dbReference type="Ensembl" id="ENSOGAT00000025901.1">
    <property type="protein sequence ID" value="ENSOGAP00000022419.1"/>
    <property type="gene ID" value="ENSOGAG00000031327.1"/>
</dbReference>
<dbReference type="GeneTree" id="ENSGT00940000153268"/>
<sequence>MRTLGLLAVLLLVALQAQAGPLPEEAEEALDQEQPGPEDEDLAISIRVHENFLLQDPARRMRCQCRRSCLPGERRLGLCLSFLRLCCR</sequence>
<dbReference type="OMA" id="DEMPAQK"/>
<evidence type="ECO:0000259" key="8">
    <source>
        <dbReference type="SMART" id="SM01418"/>
    </source>
</evidence>
<reference evidence="9" key="3">
    <citation type="submission" date="2025-09" db="UniProtKB">
        <authorList>
            <consortium name="Ensembl"/>
        </authorList>
    </citation>
    <scope>IDENTIFICATION</scope>
</reference>
<keyword evidence="4 7" id="KW-0732">Signal</keyword>
<feature type="chain" id="PRO_5003545810" description="Alpha-defensin N-terminal domain-containing protein" evidence="7">
    <location>
        <begin position="20"/>
        <end position="88"/>
    </location>
</feature>
<evidence type="ECO:0000256" key="5">
    <source>
        <dbReference type="ARBA" id="ARBA00022940"/>
    </source>
</evidence>
<evidence type="ECO:0000313" key="10">
    <source>
        <dbReference type="Proteomes" id="UP000005225"/>
    </source>
</evidence>
<evidence type="ECO:0000256" key="1">
    <source>
        <dbReference type="ARBA" id="ARBA00006519"/>
    </source>
</evidence>
<dbReference type="GO" id="GO:0050829">
    <property type="term" value="P:defense response to Gram-negative bacterium"/>
    <property type="evidence" value="ECO:0007669"/>
    <property type="project" value="TreeGrafter"/>
</dbReference>
<dbReference type="GO" id="GO:0031012">
    <property type="term" value="C:extracellular matrix"/>
    <property type="evidence" value="ECO:0007669"/>
    <property type="project" value="TreeGrafter"/>
</dbReference>
<dbReference type="GO" id="GO:0002227">
    <property type="term" value="P:innate immune response in mucosa"/>
    <property type="evidence" value="ECO:0007669"/>
    <property type="project" value="TreeGrafter"/>
</dbReference>
<name>H0Y226_OTOGA</name>
<dbReference type="GO" id="GO:0050830">
    <property type="term" value="P:defense response to Gram-positive bacterium"/>
    <property type="evidence" value="ECO:0007669"/>
    <property type="project" value="TreeGrafter"/>
</dbReference>